<dbReference type="Proteomes" id="UP000294641">
    <property type="component" value="Unassembled WGS sequence"/>
</dbReference>
<evidence type="ECO:0000313" key="1">
    <source>
        <dbReference type="EMBL" id="STX08688.1"/>
    </source>
</evidence>
<accession>A0A8B4Q609</accession>
<dbReference type="Proteomes" id="UP000254330">
    <property type="component" value="Unassembled WGS sequence"/>
</dbReference>
<dbReference type="EMBL" id="UGNP01000001">
    <property type="protein sequence ID" value="STX08688.1"/>
    <property type="molecule type" value="Genomic_DNA"/>
</dbReference>
<organism evidence="1 3">
    <name type="scientific">Kurthia zopfii</name>
    <dbReference type="NCBI Taxonomy" id="1650"/>
    <lineage>
        <taxon>Bacteria</taxon>
        <taxon>Bacillati</taxon>
        <taxon>Bacillota</taxon>
        <taxon>Bacilli</taxon>
        <taxon>Bacillales</taxon>
        <taxon>Caryophanaceae</taxon>
        <taxon>Kurthia</taxon>
    </lineage>
</organism>
<evidence type="ECO:0000313" key="3">
    <source>
        <dbReference type="Proteomes" id="UP000254330"/>
    </source>
</evidence>
<sequence length="42" mass="4865">MAIQKKGKGTMSQKFECGKSVKENIDRCLENFFCYNSTDKQK</sequence>
<gene>
    <name evidence="2" type="ORF">DFR61_1173</name>
    <name evidence="1" type="ORF">NCTC10597_00354</name>
</gene>
<comment type="caution">
    <text evidence="1">The sequence shown here is derived from an EMBL/GenBank/DDBJ whole genome shotgun (WGS) entry which is preliminary data.</text>
</comment>
<reference evidence="1 3" key="1">
    <citation type="submission" date="2018-06" db="EMBL/GenBank/DDBJ databases">
        <authorList>
            <consortium name="Pathogen Informatics"/>
            <person name="Doyle S."/>
        </authorList>
    </citation>
    <scope>NUCLEOTIDE SEQUENCE [LARGE SCALE GENOMIC DNA]</scope>
    <source>
        <strain evidence="1 3">NCTC10597</strain>
    </source>
</reference>
<proteinExistence type="predicted"/>
<protein>
    <submittedName>
        <fullName evidence="1">Uncharacterized protein</fullName>
    </submittedName>
</protein>
<reference evidence="2 4" key="2">
    <citation type="submission" date="2019-03" db="EMBL/GenBank/DDBJ databases">
        <title>Genomic Encyclopedia of Type Strains, Phase IV (KMG-IV): sequencing the most valuable type-strain genomes for metagenomic binning, comparative biology and taxonomic classification.</title>
        <authorList>
            <person name="Goeker M."/>
        </authorList>
    </citation>
    <scope>NUCLEOTIDE SEQUENCE [LARGE SCALE GENOMIC DNA]</scope>
    <source>
        <strain evidence="2 4">DSM 20580</strain>
    </source>
</reference>
<dbReference type="AlphaFoldDB" id="A0A8B4Q609"/>
<name>A0A8B4Q609_9BACL</name>
<dbReference type="EMBL" id="SNZG01000017">
    <property type="protein sequence ID" value="TDR38273.1"/>
    <property type="molecule type" value="Genomic_DNA"/>
</dbReference>
<keyword evidence="4" id="KW-1185">Reference proteome</keyword>
<evidence type="ECO:0000313" key="4">
    <source>
        <dbReference type="Proteomes" id="UP000294641"/>
    </source>
</evidence>
<evidence type="ECO:0000313" key="2">
    <source>
        <dbReference type="EMBL" id="TDR38273.1"/>
    </source>
</evidence>